<dbReference type="RefSeq" id="WP_266346148.1">
    <property type="nucleotide sequence ID" value="NZ_JAPKNH010000013.1"/>
</dbReference>
<dbReference type="CDD" id="cd00093">
    <property type="entry name" value="HTH_XRE"/>
    <property type="match status" value="1"/>
</dbReference>
<evidence type="ECO:0000313" key="3">
    <source>
        <dbReference type="Proteomes" id="UP001596150"/>
    </source>
</evidence>
<dbReference type="Proteomes" id="UP001596150">
    <property type="component" value="Unassembled WGS sequence"/>
</dbReference>
<gene>
    <name evidence="2" type="ORF">ACFPP9_25635</name>
</gene>
<dbReference type="EMBL" id="JBHSML010000032">
    <property type="protein sequence ID" value="MFC5519173.1"/>
    <property type="molecule type" value="Genomic_DNA"/>
</dbReference>
<dbReference type="SMART" id="SM00530">
    <property type="entry name" value="HTH_XRE"/>
    <property type="match status" value="1"/>
</dbReference>
<dbReference type="InterPro" id="IPR010982">
    <property type="entry name" value="Lambda_DNA-bd_dom_sf"/>
</dbReference>
<dbReference type="InterPro" id="IPR001387">
    <property type="entry name" value="Cro/C1-type_HTH"/>
</dbReference>
<proteinExistence type="predicted"/>
<dbReference type="PROSITE" id="PS50943">
    <property type="entry name" value="HTH_CROC1"/>
    <property type="match status" value="1"/>
</dbReference>
<name>A0ABW0Q456_9HYPH</name>
<organism evidence="2 3">
    <name type="scientific">Kaistia terrae</name>
    <dbReference type="NCBI Taxonomy" id="537017"/>
    <lineage>
        <taxon>Bacteria</taxon>
        <taxon>Pseudomonadati</taxon>
        <taxon>Pseudomonadota</taxon>
        <taxon>Alphaproteobacteria</taxon>
        <taxon>Hyphomicrobiales</taxon>
        <taxon>Kaistiaceae</taxon>
        <taxon>Kaistia</taxon>
    </lineage>
</organism>
<dbReference type="Pfam" id="PF01381">
    <property type="entry name" value="HTH_3"/>
    <property type="match status" value="1"/>
</dbReference>
<dbReference type="SUPFAM" id="SSF47413">
    <property type="entry name" value="lambda repressor-like DNA-binding domains"/>
    <property type="match status" value="1"/>
</dbReference>
<comment type="caution">
    <text evidence="2">The sequence shown here is derived from an EMBL/GenBank/DDBJ whole genome shotgun (WGS) entry which is preliminary data.</text>
</comment>
<dbReference type="Gene3D" id="1.10.260.40">
    <property type="entry name" value="lambda repressor-like DNA-binding domains"/>
    <property type="match status" value="1"/>
</dbReference>
<sequence length="75" mass="8203">MNTLLYIRKNVLGITQAEMAEIAGVRQATVSRWENGALLPDLSQLAMVRKAAIAKGVAWQDAWFFERPVAGSEAA</sequence>
<feature type="domain" description="HTH cro/C1-type" evidence="1">
    <location>
        <begin position="4"/>
        <end position="51"/>
    </location>
</feature>
<evidence type="ECO:0000313" key="2">
    <source>
        <dbReference type="EMBL" id="MFC5519173.1"/>
    </source>
</evidence>
<keyword evidence="3" id="KW-1185">Reference proteome</keyword>
<reference evidence="3" key="1">
    <citation type="journal article" date="2019" name="Int. J. Syst. Evol. Microbiol.">
        <title>The Global Catalogue of Microorganisms (GCM) 10K type strain sequencing project: providing services to taxonomists for standard genome sequencing and annotation.</title>
        <authorList>
            <consortium name="The Broad Institute Genomics Platform"/>
            <consortium name="The Broad Institute Genome Sequencing Center for Infectious Disease"/>
            <person name="Wu L."/>
            <person name="Ma J."/>
        </authorList>
    </citation>
    <scope>NUCLEOTIDE SEQUENCE [LARGE SCALE GENOMIC DNA]</scope>
    <source>
        <strain evidence="3">KACC 12633</strain>
    </source>
</reference>
<evidence type="ECO:0000259" key="1">
    <source>
        <dbReference type="PROSITE" id="PS50943"/>
    </source>
</evidence>
<protein>
    <submittedName>
        <fullName evidence="2">Helix-turn-helix domain-containing protein</fullName>
    </submittedName>
</protein>
<accession>A0ABW0Q456</accession>